<organism evidence="1 2">
    <name type="scientific">Gordonia phage BENtherdunthat</name>
    <dbReference type="NCBI Taxonomy" id="2047830"/>
    <lineage>
        <taxon>Viruses</taxon>
        <taxon>Duplodnaviria</taxon>
        <taxon>Heunggongvirae</taxon>
        <taxon>Uroviricota</taxon>
        <taxon>Caudoviricetes</taxon>
        <taxon>Langleyhallvirinae</taxon>
        <taxon>Getalongvirus</taxon>
        <taxon>Getalongvirus bentherdunthat</taxon>
    </lineage>
</organism>
<gene>
    <name evidence="1" type="ORF">SEA_BENTHERDUNTHAT_45</name>
</gene>
<name>A0A2H4PF19_9CAUD</name>
<proteinExistence type="predicted"/>
<dbReference type="EMBL" id="MG099939">
    <property type="protein sequence ID" value="ATW60815.1"/>
    <property type="molecule type" value="Genomic_DNA"/>
</dbReference>
<accession>A0A2H4PF19</accession>
<dbReference type="Proteomes" id="UP000240944">
    <property type="component" value="Segment"/>
</dbReference>
<evidence type="ECO:0000313" key="2">
    <source>
        <dbReference type="Proteomes" id="UP000240944"/>
    </source>
</evidence>
<reference evidence="2" key="1">
    <citation type="submission" date="2017-10" db="EMBL/GenBank/DDBJ databases">
        <authorList>
            <person name="Banno H."/>
            <person name="Chua N.-H."/>
        </authorList>
    </citation>
    <scope>NUCLEOTIDE SEQUENCE [LARGE SCALE GENOMIC DNA]</scope>
</reference>
<sequence length="58" mass="6724">MAELPPHVDEQIRARFRDLYQQLSDTLTLSAIEIREEAKPKLDAMLAELREREGRSDA</sequence>
<keyword evidence="2" id="KW-1185">Reference proteome</keyword>
<evidence type="ECO:0000313" key="1">
    <source>
        <dbReference type="EMBL" id="ATW60815.1"/>
    </source>
</evidence>
<protein>
    <submittedName>
        <fullName evidence="1">Uncharacterized protein</fullName>
    </submittedName>
</protein>